<evidence type="ECO:0000259" key="2">
    <source>
        <dbReference type="Pfam" id="PF25583"/>
    </source>
</evidence>
<dbReference type="AlphaFoldDB" id="A0A5B8TIE5"/>
<evidence type="ECO:0000259" key="1">
    <source>
        <dbReference type="Pfam" id="PF13280"/>
    </source>
</evidence>
<proteinExistence type="predicted"/>
<dbReference type="Pfam" id="PF25583">
    <property type="entry name" value="WCX"/>
    <property type="match status" value="1"/>
</dbReference>
<organism evidence="3 4">
    <name type="scientific">Loigolactobacillus coryniformis</name>
    <dbReference type="NCBI Taxonomy" id="1610"/>
    <lineage>
        <taxon>Bacteria</taxon>
        <taxon>Bacillati</taxon>
        <taxon>Bacillota</taxon>
        <taxon>Bacilli</taxon>
        <taxon>Lactobacillales</taxon>
        <taxon>Lactobacillaceae</taxon>
        <taxon>Loigolactobacillus</taxon>
    </lineage>
</organism>
<dbReference type="PANTHER" id="PTHR34580:SF1">
    <property type="entry name" value="PROTEIN PAFC"/>
    <property type="match status" value="1"/>
</dbReference>
<feature type="domain" description="WCX" evidence="2">
    <location>
        <begin position="185"/>
        <end position="239"/>
    </location>
</feature>
<feature type="domain" description="WYL" evidence="1">
    <location>
        <begin position="67"/>
        <end position="135"/>
    </location>
</feature>
<dbReference type="InterPro" id="IPR057727">
    <property type="entry name" value="WCX_dom"/>
</dbReference>
<dbReference type="InterPro" id="IPR026881">
    <property type="entry name" value="WYL_dom"/>
</dbReference>
<dbReference type="PANTHER" id="PTHR34580">
    <property type="match status" value="1"/>
</dbReference>
<dbReference type="EMBL" id="CP042392">
    <property type="protein sequence ID" value="QEA54443.1"/>
    <property type="molecule type" value="Genomic_DNA"/>
</dbReference>
<dbReference type="PROSITE" id="PS52050">
    <property type="entry name" value="WYL"/>
    <property type="match status" value="1"/>
</dbReference>
<gene>
    <name evidence="3" type="ORF">FGL77_06860</name>
</gene>
<dbReference type="Pfam" id="PF13280">
    <property type="entry name" value="WYL"/>
    <property type="match status" value="1"/>
</dbReference>
<accession>A0A5B8TIE5</accession>
<name>A0A5B8TIE5_9LACO</name>
<evidence type="ECO:0000313" key="3">
    <source>
        <dbReference type="EMBL" id="QEA54443.1"/>
    </source>
</evidence>
<evidence type="ECO:0000313" key="4">
    <source>
        <dbReference type="Proteomes" id="UP000321772"/>
    </source>
</evidence>
<sequence length="245" mass="27879">MDYEMVLATSNILLGTRALAPDKLNVTLDYLCSGLSLTMQAALRKQLTIPRGSYVPLSKPKQLLRRLHEVALCIANNQRLTFTYLSSQPTEPEPLLHHAQPVALFFEVHYFYVAMLSQERAGYWLYRLDRIVDIQAKTAGEKLDYAECFSLQDHRHHTYLVDDGELMQIHFIYRFYPQTALDAFPGSRVIQKNTDGSVIIEAYVKIGGAIRWLLSQGSGVKVISPVSLVKQMRKELAAARDQYTE</sequence>
<protein>
    <submittedName>
        <fullName evidence="3">WYL domain-containing protein</fullName>
    </submittedName>
</protein>
<reference evidence="3 4" key="1">
    <citation type="submission" date="2019-06" db="EMBL/GenBank/DDBJ databases">
        <title>Genome analyses of bacteria isolated from kimchi.</title>
        <authorList>
            <person name="Lee S."/>
            <person name="Ahn S."/>
            <person name="Roh S."/>
        </authorList>
    </citation>
    <scope>NUCLEOTIDE SEQUENCE [LARGE SCALE GENOMIC DNA]</scope>
    <source>
        <strain evidence="3 4">CBA3616</strain>
    </source>
</reference>
<dbReference type="InterPro" id="IPR051534">
    <property type="entry name" value="CBASS_pafABC_assoc_protein"/>
</dbReference>
<dbReference type="Proteomes" id="UP000321772">
    <property type="component" value="Chromosome"/>
</dbReference>